<dbReference type="InterPro" id="IPR014284">
    <property type="entry name" value="RNA_pol_sigma-70_dom"/>
</dbReference>
<name>A0AB34ITB4_PRYPA</name>
<accession>A0AB34ITB4</accession>
<dbReference type="Proteomes" id="UP001515480">
    <property type="component" value="Unassembled WGS sequence"/>
</dbReference>
<organism evidence="8 9">
    <name type="scientific">Prymnesium parvum</name>
    <name type="common">Toxic golden alga</name>
    <dbReference type="NCBI Taxonomy" id="97485"/>
    <lineage>
        <taxon>Eukaryota</taxon>
        <taxon>Haptista</taxon>
        <taxon>Haptophyta</taxon>
        <taxon>Prymnesiophyceae</taxon>
        <taxon>Prymnesiales</taxon>
        <taxon>Prymnesiaceae</taxon>
        <taxon>Prymnesium</taxon>
    </lineage>
</organism>
<dbReference type="AlphaFoldDB" id="A0AB34ITB4"/>
<feature type="compositionally biased region" description="Polar residues" evidence="6">
    <location>
        <begin position="56"/>
        <end position="67"/>
    </location>
</feature>
<dbReference type="EMBL" id="JBGBPQ010000019">
    <property type="protein sequence ID" value="KAL1504686.1"/>
    <property type="molecule type" value="Genomic_DNA"/>
</dbReference>
<dbReference type="PANTHER" id="PTHR30603:SF47">
    <property type="entry name" value="RNA POLYMERASE SIGMA FACTOR SIGD, CHLOROPLASTIC"/>
    <property type="match status" value="1"/>
</dbReference>
<keyword evidence="9" id="KW-1185">Reference proteome</keyword>
<feature type="region of interest" description="Disordered" evidence="6">
    <location>
        <begin position="53"/>
        <end position="187"/>
    </location>
</feature>
<keyword evidence="5" id="KW-0804">Transcription</keyword>
<keyword evidence="3" id="KW-0731">Sigma factor</keyword>
<feature type="domain" description="RNA polymerase sigma-70 region 2" evidence="7">
    <location>
        <begin position="298"/>
        <end position="373"/>
    </location>
</feature>
<dbReference type="InterPro" id="IPR007627">
    <property type="entry name" value="RNA_pol_sigma70_r2"/>
</dbReference>
<reference evidence="8 9" key="1">
    <citation type="journal article" date="2024" name="Science">
        <title>Giant polyketide synthase enzymes in the biosynthesis of giant marine polyether toxins.</title>
        <authorList>
            <person name="Fallon T.R."/>
            <person name="Shende V.V."/>
            <person name="Wierzbicki I.H."/>
            <person name="Pendleton A.L."/>
            <person name="Watervoot N.F."/>
            <person name="Auber R.P."/>
            <person name="Gonzalez D.J."/>
            <person name="Wisecaver J.H."/>
            <person name="Moore B.S."/>
        </authorList>
    </citation>
    <scope>NUCLEOTIDE SEQUENCE [LARGE SCALE GENOMIC DNA]</scope>
    <source>
        <strain evidence="8 9">12B1</strain>
    </source>
</reference>
<keyword evidence="4" id="KW-0238">DNA-binding</keyword>
<dbReference type="Gene3D" id="1.10.601.10">
    <property type="entry name" value="RNA Polymerase Primary Sigma Factor"/>
    <property type="match status" value="1"/>
</dbReference>
<evidence type="ECO:0000256" key="3">
    <source>
        <dbReference type="ARBA" id="ARBA00023082"/>
    </source>
</evidence>
<dbReference type="GO" id="GO:0016987">
    <property type="term" value="F:sigma factor activity"/>
    <property type="evidence" value="ECO:0007669"/>
    <property type="project" value="UniProtKB-KW"/>
</dbReference>
<feature type="compositionally biased region" description="Basic and acidic residues" evidence="6">
    <location>
        <begin position="118"/>
        <end position="127"/>
    </location>
</feature>
<evidence type="ECO:0000256" key="4">
    <source>
        <dbReference type="ARBA" id="ARBA00023125"/>
    </source>
</evidence>
<dbReference type="SUPFAM" id="SSF88659">
    <property type="entry name" value="Sigma3 and sigma4 domains of RNA polymerase sigma factors"/>
    <property type="match status" value="1"/>
</dbReference>
<dbReference type="InterPro" id="IPR013324">
    <property type="entry name" value="RNA_pol_sigma_r3/r4-like"/>
</dbReference>
<dbReference type="InterPro" id="IPR050239">
    <property type="entry name" value="Sigma-70_RNA_pol_init_factors"/>
</dbReference>
<protein>
    <recommendedName>
        <fullName evidence="7">RNA polymerase sigma-70 region 2 domain-containing protein</fullName>
    </recommendedName>
</protein>
<dbReference type="NCBIfam" id="TIGR02937">
    <property type="entry name" value="sigma70-ECF"/>
    <property type="match status" value="1"/>
</dbReference>
<evidence type="ECO:0000313" key="9">
    <source>
        <dbReference type="Proteomes" id="UP001515480"/>
    </source>
</evidence>
<evidence type="ECO:0000256" key="2">
    <source>
        <dbReference type="ARBA" id="ARBA00023015"/>
    </source>
</evidence>
<dbReference type="InterPro" id="IPR036388">
    <property type="entry name" value="WH-like_DNA-bd_sf"/>
</dbReference>
<dbReference type="PANTHER" id="PTHR30603">
    <property type="entry name" value="RNA POLYMERASE SIGMA FACTOR RPO"/>
    <property type="match status" value="1"/>
</dbReference>
<evidence type="ECO:0000256" key="6">
    <source>
        <dbReference type="SAM" id="MobiDB-lite"/>
    </source>
</evidence>
<evidence type="ECO:0000313" key="8">
    <source>
        <dbReference type="EMBL" id="KAL1504686.1"/>
    </source>
</evidence>
<sequence>MRAIRLAIAMLVAGPSEPRKLGIRMLEVHKVAHPPRVWPVMLASRAAKKVAPATAMSASPANAQTAPPQEGRVASPANSHPAIPRTDRTASSGKAETTAPHKGRVVDVRSRSIASGDKGVHVTDHPKSSTFPRAGTPSQRRRRSGSQQQKSVKGQPATGGRRNGKRSSGRVGDRRKNRPAQETTAASFASTLSLAKLERHAEQIQLARSVQRLAELETLYMNMVREESKENVSTARPAQRAPIAAEATAALVARMTPDAEHRPELPDFSFEWAALTNQSVHDLQKELSEGLRARNKIVSSNLGLVHHEVFKLKRSCGGQLDSGTTEQDLIQEGCISLLRAAEKFDVSVGVRFSTYATFWVRAAIRRALQEQTRAIRLPSRVQAQYSKIREARRTLAASSIYRPTEEQVAQYLCETGTSITPHKVREVTAVVTTRPASLDSVIAPGSSTSSDSKLLLDLIEDPDEGIEESMALNMLRGHLEKLFDEYLDSDEAQCVKIRFGLEDGQPATVKATGEAMGITYASTKKLLFSAMSKLRKPHVAAGLKDYMEEDSI</sequence>
<dbReference type="SUPFAM" id="SSF88946">
    <property type="entry name" value="Sigma2 domain of RNA polymerase sigma factors"/>
    <property type="match status" value="1"/>
</dbReference>
<dbReference type="GO" id="GO:0006352">
    <property type="term" value="P:DNA-templated transcription initiation"/>
    <property type="evidence" value="ECO:0007669"/>
    <property type="project" value="InterPro"/>
</dbReference>
<evidence type="ECO:0000259" key="7">
    <source>
        <dbReference type="Pfam" id="PF04542"/>
    </source>
</evidence>
<dbReference type="Pfam" id="PF04542">
    <property type="entry name" value="Sigma70_r2"/>
    <property type="match status" value="1"/>
</dbReference>
<gene>
    <name evidence="8" type="ORF">AB1Y20_008466</name>
</gene>
<dbReference type="GO" id="GO:0003677">
    <property type="term" value="F:DNA binding"/>
    <property type="evidence" value="ECO:0007669"/>
    <property type="project" value="UniProtKB-KW"/>
</dbReference>
<dbReference type="InterPro" id="IPR013325">
    <property type="entry name" value="RNA_pol_sigma_r2"/>
</dbReference>
<comment type="similarity">
    <text evidence="1">Belongs to the sigma-70 factor family.</text>
</comment>
<proteinExistence type="inferred from homology"/>
<keyword evidence="2" id="KW-0805">Transcription regulation</keyword>
<dbReference type="InterPro" id="IPR000943">
    <property type="entry name" value="RNA_pol_sigma70"/>
</dbReference>
<evidence type="ECO:0000256" key="5">
    <source>
        <dbReference type="ARBA" id="ARBA00023163"/>
    </source>
</evidence>
<evidence type="ECO:0000256" key="1">
    <source>
        <dbReference type="ARBA" id="ARBA00007788"/>
    </source>
</evidence>
<comment type="caution">
    <text evidence="8">The sequence shown here is derived from an EMBL/GenBank/DDBJ whole genome shotgun (WGS) entry which is preliminary data.</text>
</comment>
<dbReference type="Gene3D" id="1.10.10.10">
    <property type="entry name" value="Winged helix-like DNA-binding domain superfamily/Winged helix DNA-binding domain"/>
    <property type="match status" value="2"/>
</dbReference>
<dbReference type="PRINTS" id="PR00046">
    <property type="entry name" value="SIGMA70FCT"/>
</dbReference>
<feature type="compositionally biased region" description="Basic residues" evidence="6">
    <location>
        <begin position="162"/>
        <end position="178"/>
    </location>
</feature>